<dbReference type="InterPro" id="IPR011006">
    <property type="entry name" value="CheY-like_superfamily"/>
</dbReference>
<dbReference type="Pfam" id="PF00072">
    <property type="entry name" value="Response_reg"/>
    <property type="match status" value="1"/>
</dbReference>
<accession>A0ABW6GI89</accession>
<feature type="compositionally biased region" description="Pro residues" evidence="3">
    <location>
        <begin position="79"/>
        <end position="90"/>
    </location>
</feature>
<dbReference type="PANTHER" id="PTHR44591">
    <property type="entry name" value="STRESS RESPONSE REGULATOR PROTEIN 1"/>
    <property type="match status" value="1"/>
</dbReference>
<feature type="compositionally biased region" description="Basic and acidic residues" evidence="3">
    <location>
        <begin position="159"/>
        <end position="181"/>
    </location>
</feature>
<feature type="region of interest" description="Disordered" evidence="3">
    <location>
        <begin position="198"/>
        <end position="225"/>
    </location>
</feature>
<dbReference type="PANTHER" id="PTHR44591:SF3">
    <property type="entry name" value="RESPONSE REGULATORY DOMAIN-CONTAINING PROTEIN"/>
    <property type="match status" value="1"/>
</dbReference>
<keyword evidence="1 2" id="KW-0597">Phosphoprotein</keyword>
<protein>
    <submittedName>
        <fullName evidence="5">Two-component system response regulator</fullName>
    </submittedName>
</protein>
<dbReference type="EMBL" id="JBHYPX010000016">
    <property type="protein sequence ID" value="MFE1352420.1"/>
    <property type="molecule type" value="Genomic_DNA"/>
</dbReference>
<evidence type="ECO:0000313" key="6">
    <source>
        <dbReference type="Proteomes" id="UP001599542"/>
    </source>
</evidence>
<proteinExistence type="predicted"/>
<feature type="region of interest" description="Disordered" evidence="3">
    <location>
        <begin position="73"/>
        <end position="92"/>
    </location>
</feature>
<reference evidence="5 6" key="1">
    <citation type="submission" date="2024-09" db="EMBL/GenBank/DDBJ databases">
        <title>The Natural Products Discovery Center: Release of the First 8490 Sequenced Strains for Exploring Actinobacteria Biosynthetic Diversity.</title>
        <authorList>
            <person name="Kalkreuter E."/>
            <person name="Kautsar S.A."/>
            <person name="Yang D."/>
            <person name="Bader C.D."/>
            <person name="Teijaro C.N."/>
            <person name="Fluegel L."/>
            <person name="Davis C.M."/>
            <person name="Simpson J.R."/>
            <person name="Lauterbach L."/>
            <person name="Steele A.D."/>
            <person name="Gui C."/>
            <person name="Meng S."/>
            <person name="Li G."/>
            <person name="Viehrig K."/>
            <person name="Ye F."/>
            <person name="Su P."/>
            <person name="Kiefer A.F."/>
            <person name="Nichols A."/>
            <person name="Cepeda A.J."/>
            <person name="Yan W."/>
            <person name="Fan B."/>
            <person name="Jiang Y."/>
            <person name="Adhikari A."/>
            <person name="Zheng C.-J."/>
            <person name="Schuster L."/>
            <person name="Cowan T.M."/>
            <person name="Smanski M.J."/>
            <person name="Chevrette M.G."/>
            <person name="De Carvalho L.P.S."/>
            <person name="Shen B."/>
        </authorList>
    </citation>
    <scope>NUCLEOTIDE SEQUENCE [LARGE SCALE GENOMIC DNA]</scope>
    <source>
        <strain evidence="5 6">NPDC058753</strain>
    </source>
</reference>
<dbReference type="PROSITE" id="PS50110">
    <property type="entry name" value="RESPONSE_REGULATORY"/>
    <property type="match status" value="1"/>
</dbReference>
<dbReference type="InterPro" id="IPR001789">
    <property type="entry name" value="Sig_transdc_resp-reg_receiver"/>
</dbReference>
<evidence type="ECO:0000256" key="3">
    <source>
        <dbReference type="SAM" id="MobiDB-lite"/>
    </source>
</evidence>
<gene>
    <name evidence="5" type="ORF">ACFW6T_10570</name>
</gene>
<dbReference type="Proteomes" id="UP001599542">
    <property type="component" value="Unassembled WGS sequence"/>
</dbReference>
<name>A0ABW6GI89_9ACTN</name>
<feature type="domain" description="Response regulatory" evidence="4">
    <location>
        <begin position="222"/>
        <end position="340"/>
    </location>
</feature>
<feature type="compositionally biased region" description="Low complexity" evidence="3">
    <location>
        <begin position="148"/>
        <end position="157"/>
    </location>
</feature>
<feature type="modified residue" description="4-aspartylphosphate" evidence="2">
    <location>
        <position position="272"/>
    </location>
</feature>
<dbReference type="Gene3D" id="3.40.50.2300">
    <property type="match status" value="1"/>
</dbReference>
<dbReference type="SMART" id="SM00448">
    <property type="entry name" value="REC"/>
    <property type="match status" value="1"/>
</dbReference>
<evidence type="ECO:0000256" key="2">
    <source>
        <dbReference type="PROSITE-ProRule" id="PRU00169"/>
    </source>
</evidence>
<feature type="region of interest" description="Disordered" evidence="3">
    <location>
        <begin position="148"/>
        <end position="181"/>
    </location>
</feature>
<evidence type="ECO:0000256" key="1">
    <source>
        <dbReference type="ARBA" id="ARBA00022553"/>
    </source>
</evidence>
<sequence>MTAVDGLPPLGSELGRERLEFAEQLRALFRRLDTPVDEFAARCGLGPDALAGYLAAVRIPPWEFVEALLDAVPGDAPGAPDPTAPDPAAPDPAVRERLSRSRMAALRVARSIGRAVCQLEGQLHAAAREIEQSDEQADRADRALAALTGSAGSTGDDGSAERAERAEQLAEQSDRAREQADRAGARYALLQRQLALVEQQQDTSAAPPPATGAEPGDGPPPKILLVDDRPENLTVLEALLGPHGHQLVSATSGPEALRALMEPDGYAAILLDVQMPGMDGYETAAHIRSRARTREIPIVFVTAIGSDSDHAMRAYAAGAADFIPKPVDPWAVRAKVASFVELHRERRSRS</sequence>
<organism evidence="5 6">
    <name type="scientific">Kitasatospora phosalacinea</name>
    <dbReference type="NCBI Taxonomy" id="2065"/>
    <lineage>
        <taxon>Bacteria</taxon>
        <taxon>Bacillati</taxon>
        <taxon>Actinomycetota</taxon>
        <taxon>Actinomycetes</taxon>
        <taxon>Kitasatosporales</taxon>
        <taxon>Streptomycetaceae</taxon>
        <taxon>Kitasatospora</taxon>
    </lineage>
</organism>
<dbReference type="RefSeq" id="WP_380325263.1">
    <property type="nucleotide sequence ID" value="NZ_JBHYPW010000028.1"/>
</dbReference>
<keyword evidence="6" id="KW-1185">Reference proteome</keyword>
<comment type="caution">
    <text evidence="5">The sequence shown here is derived from an EMBL/GenBank/DDBJ whole genome shotgun (WGS) entry which is preliminary data.</text>
</comment>
<dbReference type="SUPFAM" id="SSF52172">
    <property type="entry name" value="CheY-like"/>
    <property type="match status" value="1"/>
</dbReference>
<evidence type="ECO:0000313" key="5">
    <source>
        <dbReference type="EMBL" id="MFE1352420.1"/>
    </source>
</evidence>
<dbReference type="InterPro" id="IPR050595">
    <property type="entry name" value="Bact_response_regulator"/>
</dbReference>
<evidence type="ECO:0000259" key="4">
    <source>
        <dbReference type="PROSITE" id="PS50110"/>
    </source>
</evidence>